<name>A0AAV5VPM9_9BILA</name>
<organism evidence="1 2">
    <name type="scientific">Pristionchus fissidentatus</name>
    <dbReference type="NCBI Taxonomy" id="1538716"/>
    <lineage>
        <taxon>Eukaryota</taxon>
        <taxon>Metazoa</taxon>
        <taxon>Ecdysozoa</taxon>
        <taxon>Nematoda</taxon>
        <taxon>Chromadorea</taxon>
        <taxon>Rhabditida</taxon>
        <taxon>Rhabditina</taxon>
        <taxon>Diplogasteromorpha</taxon>
        <taxon>Diplogasteroidea</taxon>
        <taxon>Neodiplogasteridae</taxon>
        <taxon>Pristionchus</taxon>
    </lineage>
</organism>
<evidence type="ECO:0000313" key="1">
    <source>
        <dbReference type="EMBL" id="GMT20324.1"/>
    </source>
</evidence>
<evidence type="ECO:0000313" key="2">
    <source>
        <dbReference type="Proteomes" id="UP001432322"/>
    </source>
</evidence>
<comment type="caution">
    <text evidence="1">The sequence shown here is derived from an EMBL/GenBank/DDBJ whole genome shotgun (WGS) entry which is preliminary data.</text>
</comment>
<reference evidence="1" key="1">
    <citation type="submission" date="2023-10" db="EMBL/GenBank/DDBJ databases">
        <title>Genome assembly of Pristionchus species.</title>
        <authorList>
            <person name="Yoshida K."/>
            <person name="Sommer R.J."/>
        </authorList>
    </citation>
    <scope>NUCLEOTIDE SEQUENCE</scope>
    <source>
        <strain evidence="1">RS5133</strain>
    </source>
</reference>
<gene>
    <name evidence="1" type="ORF">PFISCL1PPCAC_11621</name>
</gene>
<feature type="non-terminal residue" evidence="1">
    <location>
        <position position="1"/>
    </location>
</feature>
<accession>A0AAV5VPM9</accession>
<sequence length="68" mass="7717">IFSFSLDIPKSSKRCSTASTGRKLKLIVSNPRVSPRRLISSTPSVIKWTMITARKYSKLQIDSKYRVS</sequence>
<keyword evidence="2" id="KW-1185">Reference proteome</keyword>
<dbReference type="Proteomes" id="UP001432322">
    <property type="component" value="Unassembled WGS sequence"/>
</dbReference>
<dbReference type="AlphaFoldDB" id="A0AAV5VPM9"/>
<dbReference type="EMBL" id="BTSY01000003">
    <property type="protein sequence ID" value="GMT20324.1"/>
    <property type="molecule type" value="Genomic_DNA"/>
</dbReference>
<protein>
    <submittedName>
        <fullName evidence="1">Uncharacterized protein</fullName>
    </submittedName>
</protein>
<proteinExistence type="predicted"/>